<dbReference type="EMBL" id="MVHS01000029">
    <property type="protein sequence ID" value="ORA69755.1"/>
    <property type="molecule type" value="Genomic_DNA"/>
</dbReference>
<feature type="compositionally biased region" description="Basic and acidic residues" evidence="1">
    <location>
        <begin position="102"/>
        <end position="111"/>
    </location>
</feature>
<feature type="compositionally biased region" description="Polar residues" evidence="1">
    <location>
        <begin position="149"/>
        <end position="164"/>
    </location>
</feature>
<name>A0A1X0DBH5_9MYCO</name>
<accession>A0A1X0DBH5</accession>
<feature type="region of interest" description="Disordered" evidence="1">
    <location>
        <begin position="180"/>
        <end position="214"/>
    </location>
</feature>
<evidence type="ECO:0008006" key="4">
    <source>
        <dbReference type="Google" id="ProtNLM"/>
    </source>
</evidence>
<keyword evidence="3" id="KW-1185">Reference proteome</keyword>
<feature type="compositionally biased region" description="Low complexity" evidence="1">
    <location>
        <begin position="125"/>
        <end position="139"/>
    </location>
</feature>
<dbReference type="AlphaFoldDB" id="A0A1X0DBH5"/>
<evidence type="ECO:0000313" key="2">
    <source>
        <dbReference type="EMBL" id="ORA69755.1"/>
    </source>
</evidence>
<protein>
    <recommendedName>
        <fullName evidence="4">Helix-turn-helix domain-containing protein</fullName>
    </recommendedName>
</protein>
<feature type="compositionally biased region" description="Polar residues" evidence="1">
    <location>
        <begin position="88"/>
        <end position="98"/>
    </location>
</feature>
<sequence>MDAVRQATDIPADQRLVIMDIGATADQNGNDAWRDNATISKRLSVTTRTVTRARAAAVAHGLLWVTRDADRRHSARYRLVMPEIRGDSTVTPSDSGVTIETGRGDSRDRQGRQCRPLGVTPLSTAMGSSMGISSDASSGTWLREPGTSPDVTTPDATDQKNQGQDDAATYAAIDQFKEMLRSEAPPDSEPYPADGYDNDYYQDFSSWEAYDDEG</sequence>
<dbReference type="Pfam" id="PF13730">
    <property type="entry name" value="HTH_36"/>
    <property type="match status" value="1"/>
</dbReference>
<organism evidence="2 3">
    <name type="scientific">Mycolicibacterium insubricum</name>
    <dbReference type="NCBI Taxonomy" id="444597"/>
    <lineage>
        <taxon>Bacteria</taxon>
        <taxon>Bacillati</taxon>
        <taxon>Actinomycetota</taxon>
        <taxon>Actinomycetes</taxon>
        <taxon>Mycobacteriales</taxon>
        <taxon>Mycobacteriaceae</taxon>
        <taxon>Mycolicibacterium</taxon>
    </lineage>
</organism>
<comment type="caution">
    <text evidence="2">The sequence shown here is derived from an EMBL/GenBank/DDBJ whole genome shotgun (WGS) entry which is preliminary data.</text>
</comment>
<reference evidence="2 3" key="1">
    <citation type="submission" date="2016-12" db="EMBL/GenBank/DDBJ databases">
        <title>The new phylogeny of genus Mycobacterium.</title>
        <authorList>
            <person name="Tortoli E."/>
            <person name="Trovato A."/>
            <person name="Cirillo D.M."/>
        </authorList>
    </citation>
    <scope>NUCLEOTIDE SEQUENCE [LARGE SCALE GENOMIC DNA]</scope>
    <source>
        <strain evidence="2 3">DSM 45130</strain>
    </source>
</reference>
<proteinExistence type="predicted"/>
<feature type="region of interest" description="Disordered" evidence="1">
    <location>
        <begin position="88"/>
        <end position="166"/>
    </location>
</feature>
<evidence type="ECO:0000313" key="3">
    <source>
        <dbReference type="Proteomes" id="UP000192801"/>
    </source>
</evidence>
<evidence type="ECO:0000256" key="1">
    <source>
        <dbReference type="SAM" id="MobiDB-lite"/>
    </source>
</evidence>
<dbReference type="Proteomes" id="UP000192801">
    <property type="component" value="Unassembled WGS sequence"/>
</dbReference>
<gene>
    <name evidence="2" type="ORF">BST26_12865</name>
</gene>